<name>A0A7L4ZWP2_9BACT</name>
<dbReference type="RefSeq" id="WP_151078837.1">
    <property type="nucleotide sequence ID" value="NZ_CP047647.1"/>
</dbReference>
<proteinExistence type="predicted"/>
<evidence type="ECO:0000313" key="3">
    <source>
        <dbReference type="Proteomes" id="UP000326380"/>
    </source>
</evidence>
<comment type="caution">
    <text evidence="2">The sequence shown here is derived from an EMBL/GenBank/DDBJ whole genome shotgun (WGS) entry which is preliminary data.</text>
</comment>
<dbReference type="Proteomes" id="UP000326380">
    <property type="component" value="Unassembled WGS sequence"/>
</dbReference>
<dbReference type="EMBL" id="VTWU01000003">
    <property type="protein sequence ID" value="KAA9333416.1"/>
    <property type="molecule type" value="Genomic_DNA"/>
</dbReference>
<keyword evidence="3" id="KW-1185">Reference proteome</keyword>
<sequence>MPANLPKTRPQLDDELVALITDLLNKQNTAARVRAIIRSIHASFYNKADDVFSVDKISGLSEYLASRIITSTNKLRGAPKIVDYLEPFAGMPARCITRAQLAADWLTLENVCYVRNTATAAELEDDPNAVQPGRFYVLSASRFGELSVFRNGGGGNDAAPGARARASWVEQNTEAAQGAGIEEYDPNYNATGTPTGYPAGVTLKYLSEGKLYFVQTLQALPVPVPAPTLEDDDPNYVSTPAPSPLQHQQNTDSGTTSPVWSWGPTSSDNQDSGPQVSPVQVAQMTKGGPRIATRFVDYNEADPARVAGWEVCPRYDARFPEAAPGAPVGTLNRWVKVANLDDVGGGGAYLPLAGGTVTGQTTFEDGLVLPDNTTGKLLRIWADDDLHFSYYDEGLTNENQIVSISQNGIYVGYGGLVVIGAPGGTTSAALSASNEGLLTVGGAPVAAQAYYVDSSMKAAVSGGTFTNGELQGAQPVGSLAGMRFTTATYGYEYMPGASGALVWNRFMKL</sequence>
<organism evidence="2 3">
    <name type="scientific">Hymenobacter busanensis</name>
    <dbReference type="NCBI Taxonomy" id="2607656"/>
    <lineage>
        <taxon>Bacteria</taxon>
        <taxon>Pseudomonadati</taxon>
        <taxon>Bacteroidota</taxon>
        <taxon>Cytophagia</taxon>
        <taxon>Cytophagales</taxon>
        <taxon>Hymenobacteraceae</taxon>
        <taxon>Hymenobacter</taxon>
    </lineage>
</organism>
<gene>
    <name evidence="2" type="ORF">F0P96_10630</name>
</gene>
<feature type="compositionally biased region" description="Polar residues" evidence="1">
    <location>
        <begin position="236"/>
        <end position="283"/>
    </location>
</feature>
<reference evidence="2 3" key="1">
    <citation type="submission" date="2019-09" db="EMBL/GenBank/DDBJ databases">
        <title>Genome sequence of Hymenobacter sp. M3.</title>
        <authorList>
            <person name="Srinivasan S."/>
        </authorList>
    </citation>
    <scope>NUCLEOTIDE SEQUENCE [LARGE SCALE GENOMIC DNA]</scope>
    <source>
        <strain evidence="2 3">M3</strain>
    </source>
</reference>
<dbReference type="AlphaFoldDB" id="A0A7L4ZWP2"/>
<protein>
    <submittedName>
        <fullName evidence="2">Uncharacterized protein</fullName>
    </submittedName>
</protein>
<evidence type="ECO:0000256" key="1">
    <source>
        <dbReference type="SAM" id="MobiDB-lite"/>
    </source>
</evidence>
<evidence type="ECO:0000313" key="2">
    <source>
        <dbReference type="EMBL" id="KAA9333416.1"/>
    </source>
</evidence>
<feature type="region of interest" description="Disordered" evidence="1">
    <location>
        <begin position="225"/>
        <end position="285"/>
    </location>
</feature>
<accession>A0A7L4ZWP2</accession>